<protein>
    <submittedName>
        <fullName evidence="1">Uncharacterized protein</fullName>
    </submittedName>
</protein>
<name>A0A364Y264_9BACT</name>
<gene>
    <name evidence="1" type="ORF">DQQ10_11490</name>
</gene>
<dbReference type="AlphaFoldDB" id="A0A364Y264"/>
<sequence length="75" mass="8807">MDGSLSSLEQLSFERQLKNDPALRLNVFLQRKVYTLLKHYRRKNLKESARAVHDKLFDDPVNAGFKDSILRIFKS</sequence>
<dbReference type="EMBL" id="QMFY01000005">
    <property type="protein sequence ID" value="RAW00860.1"/>
    <property type="molecule type" value="Genomic_DNA"/>
</dbReference>
<comment type="caution">
    <text evidence="1">The sequence shown here is derived from an EMBL/GenBank/DDBJ whole genome shotgun (WGS) entry which is preliminary data.</text>
</comment>
<keyword evidence="2" id="KW-1185">Reference proteome</keyword>
<organism evidence="1 2">
    <name type="scientific">Pseudochryseolinea flava</name>
    <dbReference type="NCBI Taxonomy" id="2059302"/>
    <lineage>
        <taxon>Bacteria</taxon>
        <taxon>Pseudomonadati</taxon>
        <taxon>Bacteroidota</taxon>
        <taxon>Cytophagia</taxon>
        <taxon>Cytophagales</taxon>
        <taxon>Fulvivirgaceae</taxon>
        <taxon>Pseudochryseolinea</taxon>
    </lineage>
</organism>
<evidence type="ECO:0000313" key="1">
    <source>
        <dbReference type="EMBL" id="RAW00860.1"/>
    </source>
</evidence>
<dbReference type="Proteomes" id="UP000251889">
    <property type="component" value="Unassembled WGS sequence"/>
</dbReference>
<accession>A0A364Y264</accession>
<reference evidence="1 2" key="1">
    <citation type="submission" date="2018-06" db="EMBL/GenBank/DDBJ databases">
        <title>Chryseolinea flavus sp. nov., a member of the phylum Bacteroidetes isolated from soil.</title>
        <authorList>
            <person name="Li Y."/>
            <person name="Wang J."/>
        </authorList>
    </citation>
    <scope>NUCLEOTIDE SEQUENCE [LARGE SCALE GENOMIC DNA]</scope>
    <source>
        <strain evidence="1 2">SDU1-6</strain>
    </source>
</reference>
<evidence type="ECO:0000313" key="2">
    <source>
        <dbReference type="Proteomes" id="UP000251889"/>
    </source>
</evidence>
<proteinExistence type="predicted"/>